<dbReference type="EMBL" id="KQ977294">
    <property type="protein sequence ID" value="KYN03941.1"/>
    <property type="molecule type" value="Genomic_DNA"/>
</dbReference>
<evidence type="ECO:0000256" key="7">
    <source>
        <dbReference type="ARBA" id="ARBA00023242"/>
    </source>
</evidence>
<keyword evidence="3" id="KW-0677">Repeat</keyword>
<sequence>MEDLEEQNSLIANEVILDRCSNWVESQKNCIYIKEDFQKPDELEYDDWCITDSEFDSVSECGGKKRKVRTQLNNEVLDLVCEWKECTFRSNHLDQFLRHVSSHIPNIQISIKDDNEVYVCQWKDCPYNIDVGDEIIRHVNYHAYHTKLKCIGSNVRAKIKLPKCHRDAEWKNILDSPPPHLCRWEECLKSFTNYQMYLYHVTVHLTNYPRSNKVKNGIDCKWIGCNGKYFSWYKLRDHLRCHTKEKIVACPDCGVTFASNTKFHIHCQRQIPLEVQGFRCSHCNKFYPTEGILRDHMRSHVFNYKCTLCDMSCESPSGLAKHVRYRHMSTRTYPCQLCSHAAKSQQDLDTHMTVHTNGPNFSCYFEGCLYTCKGAYILDRHLERVHSLAVRWYCCHECPIKYRTSSRLTKHLVEAHQLQLPSGHKRFHYTQEEDGCYRIQKVRYEAVDEENMVPVEEADLPDKKFKIELNQTTSLTAVKNLTLFNSFITIRWKSYNDVFQIIEDNVEEEMEAAQDSQKETEENDADKIVPVISNILISIDDIDEKGNIIKQEIVEIQEMKELPSEKPLLILT</sequence>
<accession>A0A151IJW6</accession>
<evidence type="ECO:0000256" key="8">
    <source>
        <dbReference type="PROSITE-ProRule" id="PRU00042"/>
    </source>
</evidence>
<dbReference type="PROSITE" id="PS00028">
    <property type="entry name" value="ZINC_FINGER_C2H2_1"/>
    <property type="match status" value="6"/>
</dbReference>
<dbReference type="GO" id="GO:0008270">
    <property type="term" value="F:zinc ion binding"/>
    <property type="evidence" value="ECO:0007669"/>
    <property type="project" value="UniProtKB-KW"/>
</dbReference>
<evidence type="ECO:0000256" key="5">
    <source>
        <dbReference type="ARBA" id="ARBA00022833"/>
    </source>
</evidence>
<dbReference type="STRING" id="456900.A0A151IJW6"/>
<organism evidence="10 11">
    <name type="scientific">Cyphomyrmex costatus</name>
    <dbReference type="NCBI Taxonomy" id="456900"/>
    <lineage>
        <taxon>Eukaryota</taxon>
        <taxon>Metazoa</taxon>
        <taxon>Ecdysozoa</taxon>
        <taxon>Arthropoda</taxon>
        <taxon>Hexapoda</taxon>
        <taxon>Insecta</taxon>
        <taxon>Pterygota</taxon>
        <taxon>Neoptera</taxon>
        <taxon>Endopterygota</taxon>
        <taxon>Hymenoptera</taxon>
        <taxon>Apocrita</taxon>
        <taxon>Aculeata</taxon>
        <taxon>Formicoidea</taxon>
        <taxon>Formicidae</taxon>
        <taxon>Myrmicinae</taxon>
        <taxon>Cyphomyrmex</taxon>
    </lineage>
</organism>
<dbReference type="PANTHER" id="PTHR24391">
    <property type="entry name" value="HISTONE H4 TRANSCRIPTION FACTOR-RELATED"/>
    <property type="match status" value="1"/>
</dbReference>
<feature type="domain" description="C2H2-type" evidence="9">
    <location>
        <begin position="304"/>
        <end position="332"/>
    </location>
</feature>
<name>A0A151IJW6_9HYME</name>
<comment type="subcellular location">
    <subcellularLocation>
        <location evidence="1">Nucleus</location>
    </subcellularLocation>
</comment>
<dbReference type="GO" id="GO:0000981">
    <property type="term" value="F:DNA-binding transcription factor activity, RNA polymerase II-specific"/>
    <property type="evidence" value="ECO:0007669"/>
    <property type="project" value="TreeGrafter"/>
</dbReference>
<dbReference type="Pfam" id="PF00096">
    <property type="entry name" value="zf-C2H2"/>
    <property type="match status" value="1"/>
</dbReference>
<evidence type="ECO:0000256" key="2">
    <source>
        <dbReference type="ARBA" id="ARBA00022723"/>
    </source>
</evidence>
<feature type="domain" description="C2H2-type" evidence="9">
    <location>
        <begin position="393"/>
        <end position="421"/>
    </location>
</feature>
<dbReference type="GO" id="GO:0000978">
    <property type="term" value="F:RNA polymerase II cis-regulatory region sequence-specific DNA binding"/>
    <property type="evidence" value="ECO:0007669"/>
    <property type="project" value="TreeGrafter"/>
</dbReference>
<evidence type="ECO:0000256" key="3">
    <source>
        <dbReference type="ARBA" id="ARBA00022737"/>
    </source>
</evidence>
<evidence type="ECO:0000256" key="6">
    <source>
        <dbReference type="ARBA" id="ARBA00023125"/>
    </source>
</evidence>
<dbReference type="AlphaFoldDB" id="A0A151IJW6"/>
<dbReference type="InterPro" id="IPR013087">
    <property type="entry name" value="Znf_C2H2_type"/>
</dbReference>
<keyword evidence="5" id="KW-0862">Zinc</keyword>
<dbReference type="GO" id="GO:0005634">
    <property type="term" value="C:nucleus"/>
    <property type="evidence" value="ECO:0007669"/>
    <property type="project" value="UniProtKB-SubCell"/>
</dbReference>
<dbReference type="InterPro" id="IPR036236">
    <property type="entry name" value="Znf_C2H2_sf"/>
</dbReference>
<dbReference type="Proteomes" id="UP000078542">
    <property type="component" value="Unassembled WGS sequence"/>
</dbReference>
<feature type="domain" description="C2H2-type" evidence="9">
    <location>
        <begin position="278"/>
        <end position="300"/>
    </location>
</feature>
<dbReference type="GO" id="GO:0045892">
    <property type="term" value="P:negative regulation of DNA-templated transcription"/>
    <property type="evidence" value="ECO:0007669"/>
    <property type="project" value="UniProtKB-ARBA"/>
</dbReference>
<dbReference type="SUPFAM" id="SSF57667">
    <property type="entry name" value="beta-beta-alpha zinc fingers"/>
    <property type="match status" value="2"/>
</dbReference>
<keyword evidence="2" id="KW-0479">Metal-binding</keyword>
<protein>
    <submittedName>
        <fullName evidence="10">Histone H4 transcription factor</fullName>
    </submittedName>
</protein>
<keyword evidence="11" id="KW-1185">Reference proteome</keyword>
<dbReference type="InterPro" id="IPR051574">
    <property type="entry name" value="ZnF_E-box_Homeobox"/>
</dbReference>
<keyword evidence="6" id="KW-0238">DNA-binding</keyword>
<reference evidence="10 11" key="1">
    <citation type="submission" date="2016-03" db="EMBL/GenBank/DDBJ databases">
        <title>Cyphomyrmex costatus WGS genome.</title>
        <authorList>
            <person name="Nygaard S."/>
            <person name="Hu H."/>
            <person name="Boomsma J."/>
            <person name="Zhang G."/>
        </authorList>
    </citation>
    <scope>NUCLEOTIDE SEQUENCE [LARGE SCALE GENOMIC DNA]</scope>
    <source>
        <strain evidence="10">MS0001</strain>
        <tissue evidence="10">Whole body</tissue>
    </source>
</reference>
<evidence type="ECO:0000256" key="4">
    <source>
        <dbReference type="ARBA" id="ARBA00022771"/>
    </source>
</evidence>
<evidence type="ECO:0000259" key="9">
    <source>
        <dbReference type="PROSITE" id="PS50157"/>
    </source>
</evidence>
<feature type="domain" description="C2H2-type" evidence="9">
    <location>
        <begin position="218"/>
        <end position="247"/>
    </location>
</feature>
<dbReference type="PROSITE" id="PS50157">
    <property type="entry name" value="ZINC_FINGER_C2H2_2"/>
    <property type="match status" value="6"/>
</dbReference>
<evidence type="ECO:0000313" key="11">
    <source>
        <dbReference type="Proteomes" id="UP000078542"/>
    </source>
</evidence>
<gene>
    <name evidence="10" type="ORF">ALC62_05242</name>
</gene>
<feature type="domain" description="C2H2-type" evidence="9">
    <location>
        <begin position="333"/>
        <end position="360"/>
    </location>
</feature>
<keyword evidence="7" id="KW-0539">Nucleus</keyword>
<proteinExistence type="predicted"/>
<dbReference type="Gene3D" id="3.30.160.60">
    <property type="entry name" value="Classic Zinc Finger"/>
    <property type="match status" value="3"/>
</dbReference>
<dbReference type="SMART" id="SM00355">
    <property type="entry name" value="ZnF_C2H2"/>
    <property type="match status" value="10"/>
</dbReference>
<keyword evidence="4 8" id="KW-0863">Zinc-finger</keyword>
<dbReference type="PANTHER" id="PTHR24391:SF18">
    <property type="entry name" value="EG:115C2.6 PROTEIN"/>
    <property type="match status" value="1"/>
</dbReference>
<feature type="domain" description="C2H2-type" evidence="9">
    <location>
        <begin position="180"/>
        <end position="209"/>
    </location>
</feature>
<evidence type="ECO:0000313" key="10">
    <source>
        <dbReference type="EMBL" id="KYN03941.1"/>
    </source>
</evidence>
<evidence type="ECO:0000256" key="1">
    <source>
        <dbReference type="ARBA" id="ARBA00004123"/>
    </source>
</evidence>